<proteinExistence type="predicted"/>
<sequence length="110" mass="12297">MDSSSSSSDALWVDGAEGEMWRSWQICRRVASVLVNHSKHCCSKRQWGGDSVKVVEVGPHEKCRRGRSVERGESRRGQGKWGPPMVVCLVAKSEGNKICQIKYMTSHHAL</sequence>
<dbReference type="AlphaFoldDB" id="A0A2P5VQF6"/>
<dbReference type="EMBL" id="KZ671512">
    <property type="protein sequence ID" value="PPR81079.1"/>
    <property type="molecule type" value="Genomic_DNA"/>
</dbReference>
<reference evidence="1 2" key="1">
    <citation type="submission" date="2015-01" db="EMBL/GenBank/DDBJ databases">
        <title>Genome of allotetraploid Gossypium barbadense reveals genomic plasticity and fiber elongation in cotton evolution.</title>
        <authorList>
            <person name="Chen X."/>
            <person name="Liu X."/>
            <person name="Zhao B."/>
            <person name="Zheng H."/>
            <person name="Hu Y."/>
            <person name="Lu G."/>
            <person name="Yang C."/>
            <person name="Chen J."/>
            <person name="Shan C."/>
            <person name="Zhang L."/>
            <person name="Zhou Y."/>
            <person name="Wang L."/>
            <person name="Guo W."/>
            <person name="Bai Y."/>
            <person name="Ruan J."/>
            <person name="Shangguan X."/>
            <person name="Mao Y."/>
            <person name="Jiang J."/>
            <person name="Zhu Y."/>
            <person name="Lei J."/>
            <person name="Kang H."/>
            <person name="Chen S."/>
            <person name="He X."/>
            <person name="Wang R."/>
            <person name="Wang Y."/>
            <person name="Chen J."/>
            <person name="Wang L."/>
            <person name="Yu S."/>
            <person name="Wang B."/>
            <person name="Wei J."/>
            <person name="Song S."/>
            <person name="Lu X."/>
            <person name="Gao Z."/>
            <person name="Gu W."/>
            <person name="Deng X."/>
            <person name="Ma D."/>
            <person name="Wang S."/>
            <person name="Liang W."/>
            <person name="Fang L."/>
            <person name="Cai C."/>
            <person name="Zhu X."/>
            <person name="Zhou B."/>
            <person name="Zhang Y."/>
            <person name="Chen Z."/>
            <person name="Xu S."/>
            <person name="Zhu R."/>
            <person name="Wang S."/>
            <person name="Zhang T."/>
            <person name="Zhao G."/>
        </authorList>
    </citation>
    <scope>NUCLEOTIDE SEQUENCE [LARGE SCALE GENOMIC DNA]</scope>
    <source>
        <strain evidence="2">cv. Xinhai21</strain>
        <tissue evidence="1">Leaf</tissue>
    </source>
</reference>
<evidence type="ECO:0000313" key="1">
    <source>
        <dbReference type="EMBL" id="PPR81079.1"/>
    </source>
</evidence>
<accession>A0A2P5VQF6</accession>
<dbReference type="Proteomes" id="UP000239757">
    <property type="component" value="Unassembled WGS sequence"/>
</dbReference>
<evidence type="ECO:0000313" key="2">
    <source>
        <dbReference type="Proteomes" id="UP000239757"/>
    </source>
</evidence>
<name>A0A2P5VQF6_GOSBA</name>
<gene>
    <name evidence="1" type="ORF">GOBAR_AA39635</name>
</gene>
<organism evidence="1 2">
    <name type="scientific">Gossypium barbadense</name>
    <name type="common">Sea Island cotton</name>
    <name type="synonym">Hibiscus barbadensis</name>
    <dbReference type="NCBI Taxonomy" id="3634"/>
    <lineage>
        <taxon>Eukaryota</taxon>
        <taxon>Viridiplantae</taxon>
        <taxon>Streptophyta</taxon>
        <taxon>Embryophyta</taxon>
        <taxon>Tracheophyta</taxon>
        <taxon>Spermatophyta</taxon>
        <taxon>Magnoliopsida</taxon>
        <taxon>eudicotyledons</taxon>
        <taxon>Gunneridae</taxon>
        <taxon>Pentapetalae</taxon>
        <taxon>rosids</taxon>
        <taxon>malvids</taxon>
        <taxon>Malvales</taxon>
        <taxon>Malvaceae</taxon>
        <taxon>Malvoideae</taxon>
        <taxon>Gossypium</taxon>
    </lineage>
</organism>
<protein>
    <submittedName>
        <fullName evidence="1">Uncharacterized protein</fullName>
    </submittedName>
</protein>